<proteinExistence type="predicted"/>
<name>B1T4E5_9BURK</name>
<dbReference type="EMBL" id="ABLK01000071">
    <property type="protein sequence ID" value="EDT41543.1"/>
    <property type="molecule type" value="Genomic_DNA"/>
</dbReference>
<evidence type="ECO:0000313" key="2">
    <source>
        <dbReference type="Proteomes" id="UP000004814"/>
    </source>
</evidence>
<evidence type="ECO:0000313" key="1">
    <source>
        <dbReference type="EMBL" id="EDT41543.1"/>
    </source>
</evidence>
<organism evidence="1 2">
    <name type="scientific">Burkholderia ambifaria MEX-5</name>
    <dbReference type="NCBI Taxonomy" id="396597"/>
    <lineage>
        <taxon>Bacteria</taxon>
        <taxon>Pseudomonadati</taxon>
        <taxon>Pseudomonadota</taxon>
        <taxon>Betaproteobacteria</taxon>
        <taxon>Burkholderiales</taxon>
        <taxon>Burkholderiaceae</taxon>
        <taxon>Burkholderia</taxon>
        <taxon>Burkholderia cepacia complex</taxon>
    </lineage>
</organism>
<protein>
    <submittedName>
        <fullName evidence="1">Uncharacterized protein</fullName>
    </submittedName>
</protein>
<gene>
    <name evidence="1" type="ORF">BamMEX5DRAFT_2661</name>
</gene>
<dbReference type="AlphaFoldDB" id="B1T4E5"/>
<sequence>MEHSTGCTAIVCRRPVDRKGEHDPGITLLQALTFSVADLAFRQSLPLVDLLTPREHTGNTEPAFEVQRDPPDGGIFGEEFGPEVALTCGPVTYDDYRRAILDLTVGDRFCFRDVQIIREDGPSLNGGTNNPPIGDTRYRYRIDAPPAGTFSFVSKKGGAAAKDIQVVSGGYRLWLALAPGVAKSDADPVLQAFLHNNRNLCESFSQIRYLKDTPVSLELVIDLDDDVVDFAPLLAQVYAVCSAALLAPVQRRSAAMRLKGEAAECVYHGPRLQHGWIEALPPVTTDWKSIGQPLEVLVIAADALPGVNRVSRLLDQQSIEIAAGTRPLLWTTTLNDGFKSVAEALCKHVVLRKRGRTVDTGSMADSVQQALQYLPDPFRVPEIGEIPRSIAYGEHREPGTYAGASTLLPAVYGLQVDPSQLTLAARQLVAFLQPLEQCLADELDQLRKLPWLLSFDRRDPQSRVRGASWPVFDTASPAQAQIEGVLGGAISNLRDIVLEVAKDSEKELAILDYLLHYFGEARAMRSLLLAKDKLPKPADTTGGKTTGAWMWEPKVTSSRFNKPISVRFRSSPTRELPSRSTPFLLCSVVWRRAWGLVQRYSIMVLRLVSFHFTSLSIVSYCPSHPLMRC</sequence>
<reference evidence="1 2" key="1">
    <citation type="submission" date="2008-03" db="EMBL/GenBank/DDBJ databases">
        <title>Sequencing of the draft genome and assembly of Burkholderia ambifaria MEX-5.</title>
        <authorList>
            <consortium name="US DOE Joint Genome Institute (JGI-PGF)"/>
            <person name="Copeland A."/>
            <person name="Lucas S."/>
            <person name="Lapidus A."/>
            <person name="Glavina del Rio T."/>
            <person name="Dalin E."/>
            <person name="Tice H."/>
            <person name="Bruce D."/>
            <person name="Goodwin L."/>
            <person name="Pitluck S."/>
            <person name="Larimer F."/>
            <person name="Land M.L."/>
            <person name="Hauser L."/>
            <person name="Tiedje J."/>
            <person name="Richardson P."/>
        </authorList>
    </citation>
    <scope>NUCLEOTIDE SEQUENCE [LARGE SCALE GENOMIC DNA]</scope>
    <source>
        <strain evidence="1 2">MEX-5</strain>
    </source>
</reference>
<dbReference type="Proteomes" id="UP000004814">
    <property type="component" value="Unassembled WGS sequence"/>
</dbReference>
<dbReference type="PATRIC" id="fig|396597.7.peg.5403"/>
<comment type="caution">
    <text evidence="1">The sequence shown here is derived from an EMBL/GenBank/DDBJ whole genome shotgun (WGS) entry which is preliminary data.</text>
</comment>
<accession>B1T4E5</accession>